<dbReference type="Pfam" id="PF04082">
    <property type="entry name" value="Fungal_trans"/>
    <property type="match status" value="1"/>
</dbReference>
<proteinExistence type="predicted"/>
<dbReference type="GO" id="GO:0008270">
    <property type="term" value="F:zinc ion binding"/>
    <property type="evidence" value="ECO:0007669"/>
    <property type="project" value="InterPro"/>
</dbReference>
<feature type="compositionally biased region" description="Polar residues" evidence="3">
    <location>
        <begin position="1"/>
        <end position="13"/>
    </location>
</feature>
<dbReference type="GO" id="GO:0003677">
    <property type="term" value="F:DNA binding"/>
    <property type="evidence" value="ECO:0007669"/>
    <property type="project" value="InterPro"/>
</dbReference>
<dbReference type="CDD" id="cd00067">
    <property type="entry name" value="GAL4"/>
    <property type="match status" value="1"/>
</dbReference>
<feature type="region of interest" description="Disordered" evidence="3">
    <location>
        <begin position="1"/>
        <end position="39"/>
    </location>
</feature>
<organism evidence="5 6">
    <name type="scientific">Cylindrodendrum hubeiense</name>
    <dbReference type="NCBI Taxonomy" id="595255"/>
    <lineage>
        <taxon>Eukaryota</taxon>
        <taxon>Fungi</taxon>
        <taxon>Dikarya</taxon>
        <taxon>Ascomycota</taxon>
        <taxon>Pezizomycotina</taxon>
        <taxon>Sordariomycetes</taxon>
        <taxon>Hypocreomycetidae</taxon>
        <taxon>Hypocreales</taxon>
        <taxon>Nectriaceae</taxon>
        <taxon>Cylindrodendrum</taxon>
    </lineage>
</organism>
<evidence type="ECO:0000313" key="6">
    <source>
        <dbReference type="Proteomes" id="UP000722485"/>
    </source>
</evidence>
<dbReference type="EMBL" id="JAANBB010000053">
    <property type="protein sequence ID" value="KAF7552926.1"/>
    <property type="molecule type" value="Genomic_DNA"/>
</dbReference>
<dbReference type="InterPro" id="IPR036864">
    <property type="entry name" value="Zn2-C6_fun-type_DNA-bd_sf"/>
</dbReference>
<dbReference type="GO" id="GO:0001080">
    <property type="term" value="P:nitrogen catabolite activation of transcription from RNA polymerase II promoter"/>
    <property type="evidence" value="ECO:0007669"/>
    <property type="project" value="TreeGrafter"/>
</dbReference>
<dbReference type="SUPFAM" id="SSF57701">
    <property type="entry name" value="Zn2/Cys6 DNA-binding domain"/>
    <property type="match status" value="1"/>
</dbReference>
<feature type="compositionally biased region" description="Polar residues" evidence="3">
    <location>
        <begin position="20"/>
        <end position="29"/>
    </location>
</feature>
<keyword evidence="1" id="KW-0479">Metal-binding</keyword>
<dbReference type="AlphaFoldDB" id="A0A9P5HGW4"/>
<protein>
    <recommendedName>
        <fullName evidence="4">Zn(2)-C6 fungal-type domain-containing protein</fullName>
    </recommendedName>
</protein>
<dbReference type="PROSITE" id="PS00463">
    <property type="entry name" value="ZN2_CY6_FUNGAL_1"/>
    <property type="match status" value="1"/>
</dbReference>
<name>A0A9P5HGW4_9HYPO</name>
<dbReference type="CDD" id="cd12148">
    <property type="entry name" value="fungal_TF_MHR"/>
    <property type="match status" value="1"/>
</dbReference>
<dbReference type="InterPro" id="IPR007219">
    <property type="entry name" value="XnlR_reg_dom"/>
</dbReference>
<dbReference type="InterPro" id="IPR001138">
    <property type="entry name" value="Zn2Cys6_DnaBD"/>
</dbReference>
<dbReference type="SMART" id="SM00906">
    <property type="entry name" value="Fungal_trans"/>
    <property type="match status" value="1"/>
</dbReference>
<sequence length="467" mass="51915">MEPSTESPTQAGHSSRKYTIRSNFGQSRQPRSRKNRPCDACRRRKTACVIPDKPPCLFCSGRGLVCRSSIADAPPDPHVTTSKASPLSNAPESSDAVPSPTSTDHQSVYDGSASTPVVHDGLVRQQVPGDTEAVASFALSPRDPPETAVYTLEDVEDRTSHCLGLASEQDTYFLDSFRSLLLSEQDEIDANIIQVYDGSLQPHQHPVHFLMLLNGFPDHTVDAMKGASDGIEKIVWPHGPALVRLYFKYVHPAYPVVSKVRFLRQFATAKLVIPASLRGAVYALASPFWHRDPSLRDPCPFQQHELLAHCHISLRRELEAPNLCKLQACLLLLHITPPDIDSVETPTTWVLASQATACAQMIGLHQDPGPWSIAAWEKRLRKKLWWASYAIDCWSAVCHGNPPHIGSDTFDTAPPTLDDLRFDEDVPEDLQYLVDPENVSFRISDGARFLEMVNITRNLRTVLDYSL</sequence>
<evidence type="ECO:0000313" key="5">
    <source>
        <dbReference type="EMBL" id="KAF7552926.1"/>
    </source>
</evidence>
<dbReference type="GO" id="GO:0005634">
    <property type="term" value="C:nucleus"/>
    <property type="evidence" value="ECO:0007669"/>
    <property type="project" value="TreeGrafter"/>
</dbReference>
<feature type="domain" description="Zn(2)-C6 fungal-type" evidence="4">
    <location>
        <begin position="37"/>
        <end position="68"/>
    </location>
</feature>
<reference evidence="5" key="1">
    <citation type="submission" date="2020-03" db="EMBL/GenBank/DDBJ databases">
        <title>Draft Genome Sequence of Cylindrodendrum hubeiense.</title>
        <authorList>
            <person name="Buettner E."/>
            <person name="Kellner H."/>
        </authorList>
    </citation>
    <scope>NUCLEOTIDE SEQUENCE</scope>
    <source>
        <strain evidence="5">IHI 201604</strain>
    </source>
</reference>
<comment type="caution">
    <text evidence="5">The sequence shown here is derived from an EMBL/GenBank/DDBJ whole genome shotgun (WGS) entry which is preliminary data.</text>
</comment>
<accession>A0A9P5HGW4</accession>
<dbReference type="GO" id="GO:0000981">
    <property type="term" value="F:DNA-binding transcription factor activity, RNA polymerase II-specific"/>
    <property type="evidence" value="ECO:0007669"/>
    <property type="project" value="InterPro"/>
</dbReference>
<evidence type="ECO:0000259" key="4">
    <source>
        <dbReference type="PROSITE" id="PS50048"/>
    </source>
</evidence>
<keyword evidence="2" id="KW-0539">Nucleus</keyword>
<dbReference type="PANTHER" id="PTHR31668:SF23">
    <property type="entry name" value="ZN(II)2CYS6 TRANSCRIPTION FACTOR (EUROFUNG)"/>
    <property type="match status" value="1"/>
</dbReference>
<evidence type="ECO:0000256" key="2">
    <source>
        <dbReference type="ARBA" id="ARBA00023242"/>
    </source>
</evidence>
<feature type="compositionally biased region" description="Polar residues" evidence="3">
    <location>
        <begin position="79"/>
        <end position="92"/>
    </location>
</feature>
<dbReference type="GO" id="GO:0006351">
    <property type="term" value="P:DNA-templated transcription"/>
    <property type="evidence" value="ECO:0007669"/>
    <property type="project" value="InterPro"/>
</dbReference>
<feature type="region of interest" description="Disordered" evidence="3">
    <location>
        <begin position="72"/>
        <end position="115"/>
    </location>
</feature>
<evidence type="ECO:0000256" key="3">
    <source>
        <dbReference type="SAM" id="MobiDB-lite"/>
    </source>
</evidence>
<dbReference type="Proteomes" id="UP000722485">
    <property type="component" value="Unassembled WGS sequence"/>
</dbReference>
<evidence type="ECO:0000256" key="1">
    <source>
        <dbReference type="ARBA" id="ARBA00022723"/>
    </source>
</evidence>
<dbReference type="PROSITE" id="PS50048">
    <property type="entry name" value="ZN2_CY6_FUNGAL_2"/>
    <property type="match status" value="1"/>
</dbReference>
<keyword evidence="6" id="KW-1185">Reference proteome</keyword>
<dbReference type="InterPro" id="IPR050797">
    <property type="entry name" value="Carb_Metab_Trans_Reg"/>
</dbReference>
<dbReference type="PANTHER" id="PTHR31668">
    <property type="entry name" value="GLUCOSE TRANSPORT TRANSCRIPTION REGULATOR RGT1-RELATED-RELATED"/>
    <property type="match status" value="1"/>
</dbReference>
<dbReference type="OrthoDB" id="2018619at2759"/>
<gene>
    <name evidence="5" type="ORF">G7Z17_g3993</name>
</gene>